<dbReference type="Proteomes" id="UP001606305">
    <property type="component" value="Unassembled WGS sequence"/>
</dbReference>
<evidence type="ECO:0000313" key="3">
    <source>
        <dbReference type="Proteomes" id="UP001606305"/>
    </source>
</evidence>
<sequence>MLPVLRWFRLLVIALLLPAYALAAIGTPPGPGAASAACALADTETPDGDVAALVDELGDTTDDMSDHCLPYTATFPTALTPAAPASLGRRLAVDAPLTRILRPPRQATGC</sequence>
<comment type="caution">
    <text evidence="2">The sequence shown here is derived from an EMBL/GenBank/DDBJ whole genome shotgun (WGS) entry which is preliminary data.</text>
</comment>
<dbReference type="EMBL" id="JBIGIA010000009">
    <property type="protein sequence ID" value="MFG6457770.1"/>
    <property type="molecule type" value="Genomic_DNA"/>
</dbReference>
<evidence type="ECO:0000256" key="1">
    <source>
        <dbReference type="SAM" id="SignalP"/>
    </source>
</evidence>
<feature type="signal peptide" evidence="1">
    <location>
        <begin position="1"/>
        <end position="23"/>
    </location>
</feature>
<reference evidence="2 3" key="1">
    <citation type="submission" date="2024-09" db="EMBL/GenBank/DDBJ databases">
        <title>Novel species of the genus Pelomonas and Roseateles isolated from streams.</title>
        <authorList>
            <person name="Lu H."/>
        </authorList>
    </citation>
    <scope>NUCLEOTIDE SEQUENCE [LARGE SCALE GENOMIC DNA]</scope>
    <source>
        <strain evidence="2 3">BYS96W</strain>
    </source>
</reference>
<organism evidence="2 3">
    <name type="scientific">Pelomonas nitida</name>
    <dbReference type="NCBI Taxonomy" id="3299027"/>
    <lineage>
        <taxon>Bacteria</taxon>
        <taxon>Pseudomonadati</taxon>
        <taxon>Pseudomonadota</taxon>
        <taxon>Betaproteobacteria</taxon>
        <taxon>Burkholderiales</taxon>
        <taxon>Sphaerotilaceae</taxon>
        <taxon>Roseateles</taxon>
    </lineage>
</organism>
<proteinExistence type="predicted"/>
<feature type="chain" id="PRO_5046795059" evidence="1">
    <location>
        <begin position="24"/>
        <end position="110"/>
    </location>
</feature>
<evidence type="ECO:0000313" key="2">
    <source>
        <dbReference type="EMBL" id="MFG6457770.1"/>
    </source>
</evidence>
<keyword evidence="3" id="KW-1185">Reference proteome</keyword>
<name>A0ABW7G794_9BURK</name>
<accession>A0ABW7G794</accession>
<protein>
    <submittedName>
        <fullName evidence="2">Uncharacterized protein</fullName>
    </submittedName>
</protein>
<keyword evidence="1" id="KW-0732">Signal</keyword>
<dbReference type="RefSeq" id="WP_394488626.1">
    <property type="nucleotide sequence ID" value="NZ_JBIGIA010000009.1"/>
</dbReference>
<gene>
    <name evidence="2" type="ORF">ACG00X_13090</name>
</gene>